<protein>
    <submittedName>
        <fullName evidence="1">Uncharacterized protein</fullName>
    </submittedName>
</protein>
<reference evidence="2" key="1">
    <citation type="submission" date="2017-01" db="EMBL/GenBank/DDBJ databases">
        <title>Genome Analysis of Deinococcus marmoris KOPRI26562.</title>
        <authorList>
            <person name="Kim J.H."/>
            <person name="Oh H.-M."/>
        </authorList>
    </citation>
    <scope>NUCLEOTIDE SEQUENCE [LARGE SCALE GENOMIC DNA]</scope>
    <source>
        <strain evidence="2">PAMC 26633</strain>
    </source>
</reference>
<dbReference type="Gene3D" id="3.30.420.40">
    <property type="match status" value="1"/>
</dbReference>
<dbReference type="SUPFAM" id="SSF53067">
    <property type="entry name" value="Actin-like ATPase domain"/>
    <property type="match status" value="1"/>
</dbReference>
<sequence length="113" mass="12301">MRFLGIDLGTASLKLAIFDEDGHERAFASAAYGSPWMNPSARAGWLGLGPGDTRGTMMRAVFEAVAFAWSWHAVDLAALAPSGTRMASPSNDADLAYRHTCFIDLYQRNASRF</sequence>
<dbReference type="AlphaFoldDB" id="A0A226WWW2"/>
<evidence type="ECO:0000313" key="1">
    <source>
        <dbReference type="EMBL" id="OXC75603.1"/>
    </source>
</evidence>
<evidence type="ECO:0000313" key="2">
    <source>
        <dbReference type="Proteomes" id="UP000214720"/>
    </source>
</evidence>
<dbReference type="eggNOG" id="COG1070">
    <property type="taxonomic scope" value="Bacteria"/>
</dbReference>
<comment type="caution">
    <text evidence="1">The sequence shown here is derived from an EMBL/GenBank/DDBJ whole genome shotgun (WGS) entry which is preliminary data.</text>
</comment>
<accession>A0A226WWW2</accession>
<organism evidence="1 2">
    <name type="scientific">Caballeronia sordidicola</name>
    <name type="common">Burkholderia sordidicola</name>
    <dbReference type="NCBI Taxonomy" id="196367"/>
    <lineage>
        <taxon>Bacteria</taxon>
        <taxon>Pseudomonadati</taxon>
        <taxon>Pseudomonadota</taxon>
        <taxon>Betaproteobacteria</taxon>
        <taxon>Burkholderiales</taxon>
        <taxon>Burkholderiaceae</taxon>
        <taxon>Caballeronia</taxon>
    </lineage>
</organism>
<proteinExistence type="predicted"/>
<name>A0A226WWW2_CABSO</name>
<dbReference type="Proteomes" id="UP000214720">
    <property type="component" value="Unassembled WGS sequence"/>
</dbReference>
<dbReference type="EMBL" id="MTHB01000165">
    <property type="protein sequence ID" value="OXC75603.1"/>
    <property type="molecule type" value="Genomic_DNA"/>
</dbReference>
<dbReference type="InterPro" id="IPR043129">
    <property type="entry name" value="ATPase_NBD"/>
</dbReference>
<gene>
    <name evidence="1" type="ORF">BSU04_25580</name>
</gene>